<keyword evidence="3" id="KW-1185">Reference proteome</keyword>
<reference evidence="3" key="1">
    <citation type="journal article" date="2015" name="Genome Announc.">
        <title>Draft Genome Sequence of an Anaerobic Ammonium-Oxidizing Bacterium, "Candidatus Brocadia sinica".</title>
        <authorList>
            <person name="Oshiki M."/>
            <person name="Shinyako-Hata K."/>
            <person name="Satoh H."/>
            <person name="Okabe S."/>
        </authorList>
    </citation>
    <scope>NUCLEOTIDE SEQUENCE [LARGE SCALE GENOMIC DNA]</scope>
    <source>
        <strain evidence="3">JPN1</strain>
    </source>
</reference>
<evidence type="ECO:0000313" key="2">
    <source>
        <dbReference type="EMBL" id="GAN35336.1"/>
    </source>
</evidence>
<proteinExistence type="predicted"/>
<comment type="caution">
    <text evidence="2">The sequence shown here is derived from an EMBL/GenBank/DDBJ whole genome shotgun (WGS) entry which is preliminary data.</text>
</comment>
<dbReference type="EMBL" id="BAFN01000001">
    <property type="protein sequence ID" value="GAN35336.1"/>
    <property type="molecule type" value="Genomic_DNA"/>
</dbReference>
<protein>
    <submittedName>
        <fullName evidence="2">Deoxyguanosinetriphosphate triphosphohydrolase</fullName>
    </submittedName>
</protein>
<accession>A0ABQ0K2K3</accession>
<gene>
    <name evidence="2" type="ORF">BROSI_A3887</name>
</gene>
<sequence length="96" mass="11206">MNQDRIERWKKFLSDKRLGESPTTTKPPEGRSKFDQDYDRIVFSSAFRRLQDKTQVFPLSQSDYTRTRLTHSVEVSCVGRSLGQMAGKDPPKRRRA</sequence>
<dbReference type="Gene3D" id="1.10.3210.10">
    <property type="entry name" value="Hypothetical protein af1432"/>
    <property type="match status" value="1"/>
</dbReference>
<dbReference type="SUPFAM" id="SSF109604">
    <property type="entry name" value="HD-domain/PDEase-like"/>
    <property type="match status" value="1"/>
</dbReference>
<evidence type="ECO:0000313" key="3">
    <source>
        <dbReference type="Proteomes" id="UP000032309"/>
    </source>
</evidence>
<name>A0ABQ0K2K3_9BACT</name>
<organism evidence="2 3">
    <name type="scientific">Candidatus Brocadia sinica JPN1</name>
    <dbReference type="NCBI Taxonomy" id="1197129"/>
    <lineage>
        <taxon>Bacteria</taxon>
        <taxon>Pseudomonadati</taxon>
        <taxon>Planctomycetota</taxon>
        <taxon>Candidatus Brocadiia</taxon>
        <taxon>Candidatus Brocadiales</taxon>
        <taxon>Candidatus Brocadiaceae</taxon>
        <taxon>Candidatus Brocadia</taxon>
    </lineage>
</organism>
<evidence type="ECO:0000256" key="1">
    <source>
        <dbReference type="SAM" id="MobiDB-lite"/>
    </source>
</evidence>
<dbReference type="Proteomes" id="UP000032309">
    <property type="component" value="Unassembled WGS sequence"/>
</dbReference>
<feature type="region of interest" description="Disordered" evidence="1">
    <location>
        <begin position="11"/>
        <end position="34"/>
    </location>
</feature>